<dbReference type="EMBL" id="JBHTIW010000028">
    <property type="protein sequence ID" value="MFD0923051.1"/>
    <property type="molecule type" value="Genomic_DNA"/>
</dbReference>
<evidence type="ECO:0000259" key="1">
    <source>
        <dbReference type="PROSITE" id="PS50995"/>
    </source>
</evidence>
<sequence length="147" mass="16336">MSESDVSDRAVSAARGLRVLFGRLRRRLKEVAATEELTASQTSVLARLVKEGPSSASVLAGAERVRPQSMAATLSALRERGLVERGPDPEDGRRQVITLTAAGREHAEGARATREEWLTRAMQERYTEAERERIIEALELLDRLVRE</sequence>
<dbReference type="SMART" id="SM00347">
    <property type="entry name" value="HTH_MARR"/>
    <property type="match status" value="1"/>
</dbReference>
<dbReference type="InterPro" id="IPR036390">
    <property type="entry name" value="WH_DNA-bd_sf"/>
</dbReference>
<organism evidence="2 3">
    <name type="scientific">Saccharopolyspora rosea</name>
    <dbReference type="NCBI Taxonomy" id="524884"/>
    <lineage>
        <taxon>Bacteria</taxon>
        <taxon>Bacillati</taxon>
        <taxon>Actinomycetota</taxon>
        <taxon>Actinomycetes</taxon>
        <taxon>Pseudonocardiales</taxon>
        <taxon>Pseudonocardiaceae</taxon>
        <taxon>Saccharopolyspora</taxon>
    </lineage>
</organism>
<evidence type="ECO:0000313" key="2">
    <source>
        <dbReference type="EMBL" id="MFD0923051.1"/>
    </source>
</evidence>
<dbReference type="Pfam" id="PF01047">
    <property type="entry name" value="MarR"/>
    <property type="match status" value="1"/>
</dbReference>
<dbReference type="PROSITE" id="PS50995">
    <property type="entry name" value="HTH_MARR_2"/>
    <property type="match status" value="1"/>
</dbReference>
<comment type="caution">
    <text evidence="2">The sequence shown here is derived from an EMBL/GenBank/DDBJ whole genome shotgun (WGS) entry which is preliminary data.</text>
</comment>
<dbReference type="InterPro" id="IPR000835">
    <property type="entry name" value="HTH_MarR-typ"/>
</dbReference>
<dbReference type="InterPro" id="IPR052526">
    <property type="entry name" value="HTH-type_Bedaq_tolerance"/>
</dbReference>
<dbReference type="RefSeq" id="WP_263252068.1">
    <property type="nucleotide sequence ID" value="NZ_BAABLT010000021.1"/>
</dbReference>
<dbReference type="Gene3D" id="1.10.10.10">
    <property type="entry name" value="Winged helix-like DNA-binding domain superfamily/Winged helix DNA-binding domain"/>
    <property type="match status" value="1"/>
</dbReference>
<dbReference type="InterPro" id="IPR036388">
    <property type="entry name" value="WH-like_DNA-bd_sf"/>
</dbReference>
<name>A0ABW3G2D8_9PSEU</name>
<protein>
    <submittedName>
        <fullName evidence="2">MarR family winged helix-turn-helix transcriptional regulator</fullName>
    </submittedName>
</protein>
<gene>
    <name evidence="2" type="ORF">ACFQ16_25175</name>
</gene>
<dbReference type="Gene3D" id="1.10.287.100">
    <property type="match status" value="1"/>
</dbReference>
<accession>A0ABW3G2D8</accession>
<evidence type="ECO:0000313" key="3">
    <source>
        <dbReference type="Proteomes" id="UP001597018"/>
    </source>
</evidence>
<dbReference type="Proteomes" id="UP001597018">
    <property type="component" value="Unassembled WGS sequence"/>
</dbReference>
<dbReference type="SUPFAM" id="SSF46785">
    <property type="entry name" value="Winged helix' DNA-binding domain"/>
    <property type="match status" value="1"/>
</dbReference>
<proteinExistence type="predicted"/>
<keyword evidence="3" id="KW-1185">Reference proteome</keyword>
<dbReference type="PANTHER" id="PTHR39515">
    <property type="entry name" value="CONSERVED PROTEIN"/>
    <property type="match status" value="1"/>
</dbReference>
<feature type="domain" description="HTH marR-type" evidence="1">
    <location>
        <begin position="3"/>
        <end position="143"/>
    </location>
</feature>
<dbReference type="PANTHER" id="PTHR39515:SF2">
    <property type="entry name" value="HTH-TYPE TRANSCRIPTIONAL REGULATOR RV0880"/>
    <property type="match status" value="1"/>
</dbReference>
<reference evidence="3" key="1">
    <citation type="journal article" date="2019" name="Int. J. Syst. Evol. Microbiol.">
        <title>The Global Catalogue of Microorganisms (GCM) 10K type strain sequencing project: providing services to taxonomists for standard genome sequencing and annotation.</title>
        <authorList>
            <consortium name="The Broad Institute Genomics Platform"/>
            <consortium name="The Broad Institute Genome Sequencing Center for Infectious Disease"/>
            <person name="Wu L."/>
            <person name="Ma J."/>
        </authorList>
    </citation>
    <scope>NUCLEOTIDE SEQUENCE [LARGE SCALE GENOMIC DNA]</scope>
    <source>
        <strain evidence="3">CCUG 56401</strain>
    </source>
</reference>